<dbReference type="Gene3D" id="3.30.70.250">
    <property type="entry name" value="Malonyl-CoA ACP transacylase, ACP-binding"/>
    <property type="match status" value="1"/>
</dbReference>
<dbReference type="AlphaFoldDB" id="A0A3Q0JL73"/>
<dbReference type="PaxDb" id="121845-A0A3Q0JL73"/>
<dbReference type="RefSeq" id="XP_026687590.1">
    <property type="nucleotide sequence ID" value="XM_026831789.1"/>
</dbReference>
<keyword evidence="2" id="KW-1185">Reference proteome</keyword>
<evidence type="ECO:0000259" key="1">
    <source>
        <dbReference type="Pfam" id="PF00698"/>
    </source>
</evidence>
<name>A0A3Q0JL73_DIACI</name>
<dbReference type="Pfam" id="PF00698">
    <property type="entry name" value="Acyl_transf_1"/>
    <property type="match status" value="1"/>
</dbReference>
<protein>
    <submittedName>
        <fullName evidence="3">Fatty acid synthase-like</fullName>
    </submittedName>
</protein>
<reference evidence="3" key="1">
    <citation type="submission" date="2025-08" db="UniProtKB">
        <authorList>
            <consortium name="RefSeq"/>
        </authorList>
    </citation>
    <scope>IDENTIFICATION</scope>
</reference>
<dbReference type="Proteomes" id="UP000079169">
    <property type="component" value="Unplaced"/>
</dbReference>
<dbReference type="STRING" id="121845.A0A3Q0JL73"/>
<gene>
    <name evidence="3" type="primary">LOC113472162</name>
</gene>
<dbReference type="GeneID" id="113472162"/>
<dbReference type="InterPro" id="IPR014043">
    <property type="entry name" value="Acyl_transferase_dom"/>
</dbReference>
<organism evidence="2 3">
    <name type="scientific">Diaphorina citri</name>
    <name type="common">Asian citrus psyllid</name>
    <dbReference type="NCBI Taxonomy" id="121845"/>
    <lineage>
        <taxon>Eukaryota</taxon>
        <taxon>Metazoa</taxon>
        <taxon>Ecdysozoa</taxon>
        <taxon>Arthropoda</taxon>
        <taxon>Hexapoda</taxon>
        <taxon>Insecta</taxon>
        <taxon>Pterygota</taxon>
        <taxon>Neoptera</taxon>
        <taxon>Paraneoptera</taxon>
        <taxon>Hemiptera</taxon>
        <taxon>Sternorrhyncha</taxon>
        <taxon>Psylloidea</taxon>
        <taxon>Psyllidae</taxon>
        <taxon>Diaphorininae</taxon>
        <taxon>Diaphorina</taxon>
    </lineage>
</organism>
<accession>A0A3Q0JL73</accession>
<evidence type="ECO:0000313" key="3">
    <source>
        <dbReference type="RefSeq" id="XP_026687590.1"/>
    </source>
</evidence>
<dbReference type="InterPro" id="IPR016036">
    <property type="entry name" value="Malonyl_transacylase_ACP-bd"/>
</dbReference>
<dbReference type="SUPFAM" id="SSF55048">
    <property type="entry name" value="Probable ACP-binding domain of malonyl-CoA ACP transacylase"/>
    <property type="match status" value="1"/>
</dbReference>
<sequence length="68" mass="7049">MAAVGLSWEEVKARAPADIVAACHNNVDSVTISGPPAAIDKFVAELSAEGVFAKKVASSGECTRYGFH</sequence>
<evidence type="ECO:0000313" key="2">
    <source>
        <dbReference type="Proteomes" id="UP000079169"/>
    </source>
</evidence>
<proteinExistence type="predicted"/>
<dbReference type="KEGG" id="dci:113472162"/>
<feature type="domain" description="Malonyl-CoA:ACP transacylase (MAT)" evidence="1">
    <location>
        <begin position="1"/>
        <end position="56"/>
    </location>
</feature>